<dbReference type="Gene3D" id="3.40.720.10">
    <property type="entry name" value="Alkaline Phosphatase, subunit A"/>
    <property type="match status" value="1"/>
</dbReference>
<dbReference type="RefSeq" id="XP_018069527.1">
    <property type="nucleotide sequence ID" value="XM_018209461.1"/>
</dbReference>
<dbReference type="KEGG" id="psco:LY89DRAFT_588057"/>
<evidence type="ECO:0000313" key="2">
    <source>
        <dbReference type="Proteomes" id="UP000070700"/>
    </source>
</evidence>
<evidence type="ECO:0000313" key="1">
    <source>
        <dbReference type="EMBL" id="KUJ15172.1"/>
    </source>
</evidence>
<keyword evidence="1" id="KW-0378">Hydrolase</keyword>
<name>A0A194X5U9_MOLSC</name>
<dbReference type="STRING" id="149040.A0A194X5U9"/>
<proteinExistence type="predicted"/>
<dbReference type="InterPro" id="IPR023116">
    <property type="entry name" value="Phosphonoacetate_hydro_insert"/>
</dbReference>
<dbReference type="InterPro" id="IPR012710">
    <property type="entry name" value="Phosphonoacetate_hydro"/>
</dbReference>
<dbReference type="AlphaFoldDB" id="A0A194X5U9"/>
<dbReference type="GO" id="GO:0047400">
    <property type="term" value="F:phosphonoacetate hydrolase activity"/>
    <property type="evidence" value="ECO:0007669"/>
    <property type="project" value="InterPro"/>
</dbReference>
<dbReference type="SUPFAM" id="SSF53649">
    <property type="entry name" value="Alkaline phosphatase-like"/>
    <property type="match status" value="1"/>
</dbReference>
<keyword evidence="2" id="KW-1185">Reference proteome</keyword>
<reference evidence="1 2" key="1">
    <citation type="submission" date="2015-10" db="EMBL/GenBank/DDBJ databases">
        <title>Full genome of DAOMC 229536 Phialocephala scopiformis, a fungal endophyte of spruce producing the potent anti-insectan compound rugulosin.</title>
        <authorList>
            <consortium name="DOE Joint Genome Institute"/>
            <person name="Walker A.K."/>
            <person name="Frasz S.L."/>
            <person name="Seifert K.A."/>
            <person name="Miller J.D."/>
            <person name="Mondo S.J."/>
            <person name="Labutti K."/>
            <person name="Lipzen A."/>
            <person name="Dockter R."/>
            <person name="Kennedy M."/>
            <person name="Grigoriev I.V."/>
            <person name="Spatafora J.W."/>
        </authorList>
    </citation>
    <scope>NUCLEOTIDE SEQUENCE [LARGE SCALE GENOMIC DNA]</scope>
    <source>
        <strain evidence="1 2">CBS 120377</strain>
    </source>
</reference>
<accession>A0A194X5U9</accession>
<dbReference type="EMBL" id="KQ947418">
    <property type="protein sequence ID" value="KUJ15172.1"/>
    <property type="molecule type" value="Genomic_DNA"/>
</dbReference>
<dbReference type="Pfam" id="PF01663">
    <property type="entry name" value="Phosphodiest"/>
    <property type="match status" value="1"/>
</dbReference>
<dbReference type="InParanoid" id="A0A194X5U9"/>
<dbReference type="PANTHER" id="PTHR10151:SF120">
    <property type="entry name" value="BIS(5'-ADENOSYL)-TRIPHOSPHATASE"/>
    <property type="match status" value="1"/>
</dbReference>
<dbReference type="CDD" id="cd16018">
    <property type="entry name" value="Enpp"/>
    <property type="match status" value="1"/>
</dbReference>
<dbReference type="InterPro" id="IPR002591">
    <property type="entry name" value="Phosphodiest/P_Trfase"/>
</dbReference>
<dbReference type="PANTHER" id="PTHR10151">
    <property type="entry name" value="ECTONUCLEOTIDE PYROPHOSPHATASE/PHOSPHODIESTERASE"/>
    <property type="match status" value="1"/>
</dbReference>
<dbReference type="InterPro" id="IPR017850">
    <property type="entry name" value="Alkaline_phosphatase_core_sf"/>
</dbReference>
<sequence>MSNTNGVPRSIEFYGRSYRLPRQPTVIVCVDGFDPEYLERGCADGILPNFSRFLESGFHVTAKCAMPSLTNPNNVSIITGVPTSVHDISGNFYLDKVTGEEHMVLDDSLLRGSTILEQMANNGVRVAAITAKDKLRKILNHGLSPSKGAICFSAQAAKSCTDAEHGISNVEKWLGRPAPEQYSGDLSIYVLDAGLKLLQENRADLFYLTLSDFIQHKYAPGSPESDDFLQLLDHRLGKFDELGAIVAITGDHGMSDKSNEDGSPNILFLETELMAKWPKCSARVICPIADPFVKHHGALGSFVRVHLLGELGTNDIEDMVQYCHSLSQVKAAYTGAEAATVFEMPPDREGDLVVVSEKNAVIGSREDEHDLSQLQGFRLRSHGGVSEERIPLIRSTPLCGRERVEPHVWRNFDVFDVALNF</sequence>
<organism evidence="1 2">
    <name type="scientific">Mollisia scopiformis</name>
    <name type="common">Conifer needle endophyte fungus</name>
    <name type="synonym">Phialocephala scopiformis</name>
    <dbReference type="NCBI Taxonomy" id="149040"/>
    <lineage>
        <taxon>Eukaryota</taxon>
        <taxon>Fungi</taxon>
        <taxon>Dikarya</taxon>
        <taxon>Ascomycota</taxon>
        <taxon>Pezizomycotina</taxon>
        <taxon>Leotiomycetes</taxon>
        <taxon>Helotiales</taxon>
        <taxon>Mollisiaceae</taxon>
        <taxon>Mollisia</taxon>
    </lineage>
</organism>
<dbReference type="GeneID" id="28819187"/>
<gene>
    <name evidence="1" type="ORF">LY89DRAFT_588057</name>
</gene>
<protein>
    <submittedName>
        <fullName evidence="1">Phosphonoacetate hydrolase</fullName>
    </submittedName>
</protein>
<dbReference type="OrthoDB" id="445007at2759"/>
<dbReference type="Proteomes" id="UP000070700">
    <property type="component" value="Unassembled WGS sequence"/>
</dbReference>
<dbReference type="NCBIfam" id="TIGR02335">
    <property type="entry name" value="hydr_PhnA"/>
    <property type="match status" value="1"/>
</dbReference>
<dbReference type="Gene3D" id="3.30.1360.110">
    <property type="entry name" value="Domain 2, Phosphonoacetate Hydrolase"/>
    <property type="match status" value="1"/>
</dbReference>